<keyword evidence="1 5" id="KW-0436">Ligase</keyword>
<protein>
    <submittedName>
        <fullName evidence="5">Long-chain-fatty-acid--CoA ligase</fullName>
    </submittedName>
</protein>
<reference evidence="6" key="1">
    <citation type="journal article" date="2023" name="Arch. Microbiol.">
        <title>Desulfoferula mesophilus gen. nov. sp. nov., a mesophilic sulfate-reducing bacterium isolated from a brackish lake sediment.</title>
        <authorList>
            <person name="Watanabe T."/>
            <person name="Yabe T."/>
            <person name="Tsuji J.M."/>
            <person name="Fukui M."/>
        </authorList>
    </citation>
    <scope>NUCLEOTIDE SEQUENCE [LARGE SCALE GENOMIC DNA]</scope>
    <source>
        <strain evidence="6">12FAK</strain>
    </source>
</reference>
<dbReference type="InterPro" id="IPR042099">
    <property type="entry name" value="ANL_N_sf"/>
</dbReference>
<name>A0AAU9EZR2_9BACT</name>
<dbReference type="SUPFAM" id="SSF56801">
    <property type="entry name" value="Acetyl-CoA synthetase-like"/>
    <property type="match status" value="1"/>
</dbReference>
<dbReference type="AlphaFoldDB" id="A0AAU9EZR2"/>
<proteinExistence type="predicted"/>
<evidence type="ECO:0000259" key="4">
    <source>
        <dbReference type="Pfam" id="PF00501"/>
    </source>
</evidence>
<evidence type="ECO:0000256" key="2">
    <source>
        <dbReference type="ARBA" id="ARBA00022832"/>
    </source>
</evidence>
<dbReference type="GO" id="GO:0004467">
    <property type="term" value="F:long-chain fatty acid-CoA ligase activity"/>
    <property type="evidence" value="ECO:0007669"/>
    <property type="project" value="TreeGrafter"/>
</dbReference>
<dbReference type="Pfam" id="PF23562">
    <property type="entry name" value="AMP-binding_C_3"/>
    <property type="match status" value="1"/>
</dbReference>
<keyword evidence="2" id="KW-0276">Fatty acid metabolism</keyword>
<keyword evidence="3" id="KW-0443">Lipid metabolism</keyword>
<evidence type="ECO:0000256" key="1">
    <source>
        <dbReference type="ARBA" id="ARBA00022598"/>
    </source>
</evidence>
<dbReference type="Pfam" id="PF00501">
    <property type="entry name" value="AMP-binding"/>
    <property type="match status" value="1"/>
</dbReference>
<evidence type="ECO:0000256" key="3">
    <source>
        <dbReference type="ARBA" id="ARBA00023098"/>
    </source>
</evidence>
<feature type="domain" description="AMP-dependent synthetase/ligase" evidence="4">
    <location>
        <begin position="25"/>
        <end position="449"/>
    </location>
</feature>
<dbReference type="KEGG" id="dmp:FAK_22440"/>
<dbReference type="Proteomes" id="UP001366166">
    <property type="component" value="Chromosome"/>
</dbReference>
<organism evidence="5 6">
    <name type="scientific">Desulfoferula mesophila</name>
    <dbReference type="NCBI Taxonomy" id="3058419"/>
    <lineage>
        <taxon>Bacteria</taxon>
        <taxon>Pseudomonadati</taxon>
        <taxon>Thermodesulfobacteriota</taxon>
        <taxon>Desulfarculia</taxon>
        <taxon>Desulfarculales</taxon>
        <taxon>Desulfarculaceae</taxon>
        <taxon>Desulfoferula</taxon>
    </lineage>
</organism>
<dbReference type="InterPro" id="IPR000873">
    <property type="entry name" value="AMP-dep_synth/lig_dom"/>
</dbReference>
<evidence type="ECO:0000313" key="6">
    <source>
        <dbReference type="Proteomes" id="UP001366166"/>
    </source>
</evidence>
<keyword evidence="6" id="KW-1185">Reference proteome</keyword>
<gene>
    <name evidence="5" type="ORF">FAK_22440</name>
</gene>
<dbReference type="PANTHER" id="PTHR43272:SF32">
    <property type="entry name" value="AMP-DEPENDENT SYNTHETASE_LIGASE DOMAIN-CONTAINING PROTEIN"/>
    <property type="match status" value="1"/>
</dbReference>
<sequence>MPQKTFLQAETSGADIGRDTMPLLLQRNARKYGDGKVALREKEYGIWQSYTWQQYYDHVKYFALGLASLGFVDDDALAIIGDNRPEWVFAELAAQSLKGRPLGIYQDSILNEVAYVIDHSGATFVVAEDQEQADKVLDMKHELPGVKKIIYTDPKGMRDYDDPMLVYFPDVEQMGRSFEEQNPGYFEKSVERLTPKDVALIAYTSGTTGFPKGSLLTHSNMLKMALNLAHVDPKRQDDEFVSFLPLPWIGEQMMSVSTALAIGFTVNFPEEPETAMADLYEIGPNVVFSPPRVWEQQARSVIVRHLDASWFKRFIYRLCMPIGYQMADFHFEKKSPPWYWKLMYALSYLLLFRALKDRLGFSNIRSASTGGAALGPDVFRFFHACGVNLKQIYGQTEISGISCIHREGKVDFTSVGEPIPETEVKIDDPDPEGVGEIVSRSPALFVGYLKNDEATAETIVDGWLHSGDAGYITENDQLVCIDRVKDLMQLTSGARFSPMFIENKLKFCPYIVEPCVLGHERQFVSAIICIDYKHTGKWAEEHRIGYTTYTDLASKPEVYDLIEKEVVRVNRSLPEAARIQKFLLLYKEFDPDDGELTRTRKLRRRFIAERYAAEIEALYQDLDQVHVESEIKYQDGKTATIVTDLQIRKMKPLDQYALEDERKWWQFWKPVH</sequence>
<dbReference type="GO" id="GO:0016020">
    <property type="term" value="C:membrane"/>
    <property type="evidence" value="ECO:0007669"/>
    <property type="project" value="TreeGrafter"/>
</dbReference>
<dbReference type="InterPro" id="IPR020845">
    <property type="entry name" value="AMP-binding_CS"/>
</dbReference>
<dbReference type="PROSITE" id="PS00455">
    <property type="entry name" value="AMP_BINDING"/>
    <property type="match status" value="1"/>
</dbReference>
<dbReference type="Gene3D" id="3.40.50.12780">
    <property type="entry name" value="N-terminal domain of ligase-like"/>
    <property type="match status" value="1"/>
</dbReference>
<evidence type="ECO:0000313" key="5">
    <source>
        <dbReference type="EMBL" id="BEQ15178.1"/>
    </source>
</evidence>
<dbReference type="RefSeq" id="WP_338599231.1">
    <property type="nucleotide sequence ID" value="NZ_AP028679.1"/>
</dbReference>
<accession>A0AAU9EZR2</accession>
<dbReference type="PANTHER" id="PTHR43272">
    <property type="entry name" value="LONG-CHAIN-FATTY-ACID--COA LIGASE"/>
    <property type="match status" value="1"/>
</dbReference>
<dbReference type="EMBL" id="AP028679">
    <property type="protein sequence ID" value="BEQ15178.1"/>
    <property type="molecule type" value="Genomic_DNA"/>
</dbReference>